<dbReference type="Proteomes" id="UP000054498">
    <property type="component" value="Unassembled WGS sequence"/>
</dbReference>
<sequence>MSGYNNLFDLLGDADDPETVAARAQQAKKLPQQQQAAKKHAGPSGYSAAGAGAAPAGQRRVGVQSAGAPSGSAPLRTSSSGSGANSRVFDYYRAFQKASLHMLLHARIWGNASGRQVFVDRATGEVVLRFHKTDVVRIRPNGDVLLTAGGYFTQTTLLSMNDALGAMGMALDAGGGGGVHTGNWTLRFDDGSACAYKDGMVVRSRGPGDAGRARAVLEAYSGAPVPAGVLPVAAPQPVPRPAAVPQQARQAPQPRVSGGAGAGAPSWAGASMPPGSAQGGPTGASLLTQQPQHHQQQHQPHAVAAQQRYGAAGPADSRGHHGHAPRAGDPAAVARQLAAAAERAGMHDDDLDDDEACVVCLAAARDTVLVPCGHVVLCSDCCEDVKAGSNECPMCRNSIAESIQMG</sequence>
<accession>A0A0D2KWU2</accession>
<dbReference type="Gene3D" id="3.30.40.10">
    <property type="entry name" value="Zinc/RING finger domain, C3HC4 (zinc finger)"/>
    <property type="match status" value="1"/>
</dbReference>
<dbReference type="PANTHER" id="PTHR22996">
    <property type="entry name" value="MAHOGUNIN"/>
    <property type="match status" value="1"/>
</dbReference>
<evidence type="ECO:0000256" key="1">
    <source>
        <dbReference type="ARBA" id="ARBA00004496"/>
    </source>
</evidence>
<dbReference type="InterPro" id="IPR001841">
    <property type="entry name" value="Znf_RING"/>
</dbReference>
<dbReference type="EMBL" id="KK101763">
    <property type="protein sequence ID" value="KIY99718.1"/>
    <property type="molecule type" value="Genomic_DNA"/>
</dbReference>
<dbReference type="GO" id="GO:0008270">
    <property type="term" value="F:zinc ion binding"/>
    <property type="evidence" value="ECO:0007669"/>
    <property type="project" value="UniProtKB-KW"/>
</dbReference>
<organism evidence="6 7">
    <name type="scientific">Monoraphidium neglectum</name>
    <dbReference type="NCBI Taxonomy" id="145388"/>
    <lineage>
        <taxon>Eukaryota</taxon>
        <taxon>Viridiplantae</taxon>
        <taxon>Chlorophyta</taxon>
        <taxon>core chlorophytes</taxon>
        <taxon>Chlorophyceae</taxon>
        <taxon>CS clade</taxon>
        <taxon>Sphaeropleales</taxon>
        <taxon>Selenastraceae</taxon>
        <taxon>Monoraphidium</taxon>
    </lineage>
</organism>
<feature type="compositionally biased region" description="Low complexity" evidence="4">
    <location>
        <begin position="331"/>
        <end position="343"/>
    </location>
</feature>
<dbReference type="RefSeq" id="XP_013898738.1">
    <property type="nucleotide sequence ID" value="XM_014043284.1"/>
</dbReference>
<dbReference type="OrthoDB" id="1711136at2759"/>
<feature type="compositionally biased region" description="Low complexity" evidence="4">
    <location>
        <begin position="21"/>
        <end position="57"/>
    </location>
</feature>
<keyword evidence="3" id="KW-0862">Zinc</keyword>
<evidence type="ECO:0000313" key="7">
    <source>
        <dbReference type="Proteomes" id="UP000054498"/>
    </source>
</evidence>
<evidence type="ECO:0000256" key="2">
    <source>
        <dbReference type="ARBA" id="ARBA00022490"/>
    </source>
</evidence>
<dbReference type="PANTHER" id="PTHR22996:SF0">
    <property type="entry name" value="RE60872P-RELATED"/>
    <property type="match status" value="1"/>
</dbReference>
<feature type="compositionally biased region" description="Low complexity" evidence="4">
    <location>
        <begin position="243"/>
        <end position="276"/>
    </location>
</feature>
<name>A0A0D2KWU2_9CHLO</name>
<dbReference type="InterPro" id="IPR019084">
    <property type="entry name" value="STM1-like_N"/>
</dbReference>
<keyword evidence="3" id="KW-0479">Metal-binding</keyword>
<dbReference type="AlphaFoldDB" id="A0A0D2KWU2"/>
<keyword evidence="3" id="KW-0863">Zinc-finger</keyword>
<dbReference type="SMART" id="SM00184">
    <property type="entry name" value="RING"/>
    <property type="match status" value="1"/>
</dbReference>
<dbReference type="GO" id="GO:0016567">
    <property type="term" value="P:protein ubiquitination"/>
    <property type="evidence" value="ECO:0007669"/>
    <property type="project" value="TreeGrafter"/>
</dbReference>
<dbReference type="GeneID" id="25741118"/>
<dbReference type="GO" id="GO:0061630">
    <property type="term" value="F:ubiquitin protein ligase activity"/>
    <property type="evidence" value="ECO:0007669"/>
    <property type="project" value="UniProtKB-EC"/>
</dbReference>
<keyword evidence="2" id="KW-0963">Cytoplasm</keyword>
<dbReference type="SUPFAM" id="SSF57850">
    <property type="entry name" value="RING/U-box"/>
    <property type="match status" value="1"/>
</dbReference>
<protein>
    <recommendedName>
        <fullName evidence="5">RING-type domain-containing protein</fullName>
    </recommendedName>
</protein>
<reference evidence="6 7" key="1">
    <citation type="journal article" date="2013" name="BMC Genomics">
        <title>Reconstruction of the lipid metabolism for the microalga Monoraphidium neglectum from its genome sequence reveals characteristics suitable for biofuel production.</title>
        <authorList>
            <person name="Bogen C."/>
            <person name="Al-Dilaimi A."/>
            <person name="Albersmeier A."/>
            <person name="Wichmann J."/>
            <person name="Grundmann M."/>
            <person name="Rupp O."/>
            <person name="Lauersen K.J."/>
            <person name="Blifernez-Klassen O."/>
            <person name="Kalinowski J."/>
            <person name="Goesmann A."/>
            <person name="Mussgnug J.H."/>
            <person name="Kruse O."/>
        </authorList>
    </citation>
    <scope>NUCLEOTIDE SEQUENCE [LARGE SCALE GENOMIC DNA]</scope>
    <source>
        <strain evidence="6 7">SAG 48.87</strain>
    </source>
</reference>
<dbReference type="Pfam" id="PF09598">
    <property type="entry name" value="Stm1_N"/>
    <property type="match status" value="1"/>
</dbReference>
<dbReference type="Pfam" id="PF13920">
    <property type="entry name" value="zf-C3HC4_3"/>
    <property type="match status" value="1"/>
</dbReference>
<comment type="subcellular location">
    <subcellularLocation>
        <location evidence="1">Cytoplasm</location>
    </subcellularLocation>
</comment>
<proteinExistence type="predicted"/>
<dbReference type="InterPro" id="IPR013083">
    <property type="entry name" value="Znf_RING/FYVE/PHD"/>
</dbReference>
<dbReference type="KEGG" id="mng:MNEG_8242"/>
<evidence type="ECO:0000256" key="4">
    <source>
        <dbReference type="SAM" id="MobiDB-lite"/>
    </source>
</evidence>
<feature type="compositionally biased region" description="Low complexity" evidence="4">
    <location>
        <begin position="289"/>
        <end position="307"/>
    </location>
</feature>
<feature type="region of interest" description="Disordered" evidence="4">
    <location>
        <begin position="238"/>
        <end position="348"/>
    </location>
</feature>
<dbReference type="PROSITE" id="PS50089">
    <property type="entry name" value="ZF_RING_2"/>
    <property type="match status" value="1"/>
</dbReference>
<keyword evidence="7" id="KW-1185">Reference proteome</keyword>
<dbReference type="InterPro" id="IPR045194">
    <property type="entry name" value="MGRN1/RNF157-like"/>
</dbReference>
<evidence type="ECO:0000259" key="5">
    <source>
        <dbReference type="PROSITE" id="PS50089"/>
    </source>
</evidence>
<evidence type="ECO:0000256" key="3">
    <source>
        <dbReference type="PROSITE-ProRule" id="PRU00175"/>
    </source>
</evidence>
<evidence type="ECO:0000313" key="6">
    <source>
        <dbReference type="EMBL" id="KIY99718.1"/>
    </source>
</evidence>
<feature type="domain" description="RING-type" evidence="5">
    <location>
        <begin position="357"/>
        <end position="396"/>
    </location>
</feature>
<gene>
    <name evidence="6" type="ORF">MNEG_8242</name>
</gene>
<feature type="region of interest" description="Disordered" evidence="4">
    <location>
        <begin position="19"/>
        <end position="82"/>
    </location>
</feature>
<dbReference type="GO" id="GO:0005737">
    <property type="term" value="C:cytoplasm"/>
    <property type="evidence" value="ECO:0007669"/>
    <property type="project" value="UniProtKB-SubCell"/>
</dbReference>